<organism evidence="1 2">
    <name type="scientific">Candidatus Falkowbacteria bacterium GW2011_GWF2_39_8</name>
    <dbReference type="NCBI Taxonomy" id="1618642"/>
    <lineage>
        <taxon>Bacteria</taxon>
        <taxon>Candidatus Falkowiibacteriota</taxon>
    </lineage>
</organism>
<comment type="caution">
    <text evidence="1">The sequence shown here is derived from an EMBL/GenBank/DDBJ whole genome shotgun (WGS) entry which is preliminary data.</text>
</comment>
<sequence length="193" mass="22334">MTTKKADKKIIAVVGMAGSGKSEVINYLQEKFGWPKIYFGKYTFERMQREGLEVNYANEKLVREKTRAELGMGAYAKLALPDLKKLLKNNQTVLIESLYSWDEYKIIREAYPNIFKVISVYASPDTRFARLQKRVKERPIKLHKEFVNRDWTEIEGTDKGGPIAIADYLIDNNQNNFKKLYQQTDAIAKDILA</sequence>
<evidence type="ECO:0000313" key="1">
    <source>
        <dbReference type="EMBL" id="KKR33557.1"/>
    </source>
</evidence>
<protein>
    <submittedName>
        <fullName evidence="1">Dephospho-CoA kinase</fullName>
    </submittedName>
</protein>
<dbReference type="GO" id="GO:0016301">
    <property type="term" value="F:kinase activity"/>
    <property type="evidence" value="ECO:0007669"/>
    <property type="project" value="UniProtKB-KW"/>
</dbReference>
<keyword evidence="1" id="KW-0418">Kinase</keyword>
<dbReference type="Proteomes" id="UP000034137">
    <property type="component" value="Unassembled WGS sequence"/>
</dbReference>
<gene>
    <name evidence="1" type="ORF">UT64_C0006G0005</name>
</gene>
<dbReference type="AlphaFoldDB" id="A0A0G0T6T9"/>
<proteinExistence type="predicted"/>
<evidence type="ECO:0000313" key="2">
    <source>
        <dbReference type="Proteomes" id="UP000034137"/>
    </source>
</evidence>
<dbReference type="Pfam" id="PF13238">
    <property type="entry name" value="AAA_18"/>
    <property type="match status" value="1"/>
</dbReference>
<dbReference type="Gene3D" id="3.40.50.300">
    <property type="entry name" value="P-loop containing nucleotide triphosphate hydrolases"/>
    <property type="match status" value="1"/>
</dbReference>
<dbReference type="SUPFAM" id="SSF52540">
    <property type="entry name" value="P-loop containing nucleoside triphosphate hydrolases"/>
    <property type="match status" value="1"/>
</dbReference>
<keyword evidence="1" id="KW-0808">Transferase</keyword>
<accession>A0A0G0T6T9</accession>
<name>A0A0G0T6T9_9BACT</name>
<dbReference type="EMBL" id="LBXO01000006">
    <property type="protein sequence ID" value="KKR33557.1"/>
    <property type="molecule type" value="Genomic_DNA"/>
</dbReference>
<dbReference type="InterPro" id="IPR027417">
    <property type="entry name" value="P-loop_NTPase"/>
</dbReference>
<reference evidence="1 2" key="1">
    <citation type="journal article" date="2015" name="Nature">
        <title>rRNA introns, odd ribosomes, and small enigmatic genomes across a large radiation of phyla.</title>
        <authorList>
            <person name="Brown C.T."/>
            <person name="Hug L.A."/>
            <person name="Thomas B.C."/>
            <person name="Sharon I."/>
            <person name="Castelle C.J."/>
            <person name="Singh A."/>
            <person name="Wilkins M.J."/>
            <person name="Williams K.H."/>
            <person name="Banfield J.F."/>
        </authorList>
    </citation>
    <scope>NUCLEOTIDE SEQUENCE [LARGE SCALE GENOMIC DNA]</scope>
</reference>
<dbReference type="PANTHER" id="PTHR41930:SF1">
    <property type="entry name" value="DEPHOSPHO-COA KINASE"/>
    <property type="match status" value="1"/>
</dbReference>
<dbReference type="PANTHER" id="PTHR41930">
    <property type="entry name" value="UPF0200 PROTEIN MJ1399"/>
    <property type="match status" value="1"/>
</dbReference>